<dbReference type="InterPro" id="IPR025269">
    <property type="entry name" value="SAM-like_dom"/>
</dbReference>
<proteinExistence type="inferred from homology"/>
<dbReference type="InterPro" id="IPR011010">
    <property type="entry name" value="DNA_brk_join_enz"/>
</dbReference>
<dbReference type="InterPro" id="IPR002104">
    <property type="entry name" value="Integrase_catalytic"/>
</dbReference>
<dbReference type="CDD" id="cd01185">
    <property type="entry name" value="INTN1_C_like"/>
    <property type="match status" value="1"/>
</dbReference>
<keyword evidence="2" id="KW-0238">DNA-binding</keyword>
<organism evidence="5 6">
    <name type="scientific">Hydrobacter penzbergensis</name>
    <dbReference type="NCBI Taxonomy" id="1235997"/>
    <lineage>
        <taxon>Bacteria</taxon>
        <taxon>Pseudomonadati</taxon>
        <taxon>Bacteroidota</taxon>
        <taxon>Chitinophagia</taxon>
        <taxon>Chitinophagales</taxon>
        <taxon>Chitinophagaceae</taxon>
        <taxon>Hydrobacter</taxon>
    </lineage>
</organism>
<dbReference type="Proteomes" id="UP000198711">
    <property type="component" value="Unassembled WGS sequence"/>
</dbReference>
<name>A0A8X8IJ56_9BACT</name>
<evidence type="ECO:0000313" key="5">
    <source>
        <dbReference type="EMBL" id="SDX63945.1"/>
    </source>
</evidence>
<dbReference type="Pfam" id="PF00589">
    <property type="entry name" value="Phage_integrase"/>
    <property type="match status" value="1"/>
</dbReference>
<dbReference type="InterPro" id="IPR050090">
    <property type="entry name" value="Tyrosine_recombinase_XerCD"/>
</dbReference>
<dbReference type="Pfam" id="PF13102">
    <property type="entry name" value="Phage_int_SAM_5"/>
    <property type="match status" value="1"/>
</dbReference>
<dbReference type="GO" id="GO:0003677">
    <property type="term" value="F:DNA binding"/>
    <property type="evidence" value="ECO:0007669"/>
    <property type="project" value="UniProtKB-KW"/>
</dbReference>
<evidence type="ECO:0000256" key="1">
    <source>
        <dbReference type="ARBA" id="ARBA00008857"/>
    </source>
</evidence>
<evidence type="ECO:0000313" key="6">
    <source>
        <dbReference type="Proteomes" id="UP000198711"/>
    </source>
</evidence>
<reference evidence="5 6" key="1">
    <citation type="submission" date="2016-10" db="EMBL/GenBank/DDBJ databases">
        <authorList>
            <person name="Varghese N."/>
            <person name="Submissions S."/>
        </authorList>
    </citation>
    <scope>NUCLEOTIDE SEQUENCE [LARGE SCALE GENOMIC DNA]</scope>
    <source>
        <strain evidence="5 6">DSM 25353</strain>
    </source>
</reference>
<dbReference type="PANTHER" id="PTHR30349">
    <property type="entry name" value="PHAGE INTEGRASE-RELATED"/>
    <property type="match status" value="1"/>
</dbReference>
<dbReference type="InterPro" id="IPR013762">
    <property type="entry name" value="Integrase-like_cat_sf"/>
</dbReference>
<evidence type="ECO:0000256" key="2">
    <source>
        <dbReference type="ARBA" id="ARBA00023125"/>
    </source>
</evidence>
<dbReference type="AlphaFoldDB" id="A0A8X8IJ56"/>
<dbReference type="GO" id="GO:0006310">
    <property type="term" value="P:DNA recombination"/>
    <property type="evidence" value="ECO:0007669"/>
    <property type="project" value="UniProtKB-KW"/>
</dbReference>
<protein>
    <submittedName>
        <fullName evidence="5">Site-specific recombinase XerD</fullName>
    </submittedName>
</protein>
<dbReference type="RefSeq" id="WP_371937965.1">
    <property type="nucleotide sequence ID" value="NZ_FNNO01000022.1"/>
</dbReference>
<dbReference type="GO" id="GO:0015074">
    <property type="term" value="P:DNA integration"/>
    <property type="evidence" value="ECO:0007669"/>
    <property type="project" value="InterPro"/>
</dbReference>
<dbReference type="Gene3D" id="1.10.150.130">
    <property type="match status" value="1"/>
</dbReference>
<keyword evidence="3" id="KW-0233">DNA recombination</keyword>
<gene>
    <name evidence="5" type="ORF">SAMN05444410_12242</name>
</gene>
<dbReference type="InterPro" id="IPR010998">
    <property type="entry name" value="Integrase_recombinase_N"/>
</dbReference>
<keyword evidence="6" id="KW-1185">Reference proteome</keyword>
<comment type="caution">
    <text evidence="5">The sequence shown here is derived from an EMBL/GenBank/DDBJ whole genome shotgun (WGS) entry which is preliminary data.</text>
</comment>
<comment type="similarity">
    <text evidence="1">Belongs to the 'phage' integrase family.</text>
</comment>
<dbReference type="PROSITE" id="PS51898">
    <property type="entry name" value="TYR_RECOMBINASE"/>
    <property type="match status" value="1"/>
</dbReference>
<feature type="domain" description="Tyr recombinase" evidence="4">
    <location>
        <begin position="130"/>
        <end position="299"/>
    </location>
</feature>
<dbReference type="PANTHER" id="PTHR30349:SF64">
    <property type="entry name" value="PROPHAGE INTEGRASE INTD-RELATED"/>
    <property type="match status" value="1"/>
</dbReference>
<dbReference type="SUPFAM" id="SSF56349">
    <property type="entry name" value="DNA breaking-rejoining enzymes"/>
    <property type="match status" value="1"/>
</dbReference>
<evidence type="ECO:0000256" key="3">
    <source>
        <dbReference type="ARBA" id="ARBA00023172"/>
    </source>
</evidence>
<dbReference type="Gene3D" id="1.10.443.10">
    <property type="entry name" value="Intergrase catalytic core"/>
    <property type="match status" value="1"/>
</dbReference>
<sequence length="305" mass="35250">MNKPEVYTGYELEKLKIKEKAEKNFVEYFKKLADKRKASNHDNWISAYNYLETFTRGILKFADLDEKFCNAFKDYLLTTKSNKSSKTTLSQNSAFSYFNKLKATLKQAYKDGYLQADLNAKVEPIKQAETRRNFLTIEELNKLVKTECNNPLLKRAALFSALTGLRFSDIQKLVWGEIYHSVENGYSIQFTQQKTKGVEVLPISQQAYQLLGEPKRSTDKVFEGLTYSAYENKHLYQWIGAAGITKDITFHCFRHTFATLQLSKGTDIYTVSKMLGHRELKTTQIYAKVIDQTKREAADKIKLEL</sequence>
<accession>A0A8X8IJ56</accession>
<evidence type="ECO:0000259" key="4">
    <source>
        <dbReference type="PROSITE" id="PS51898"/>
    </source>
</evidence>
<dbReference type="EMBL" id="FNNO01000022">
    <property type="protein sequence ID" value="SDX63945.1"/>
    <property type="molecule type" value="Genomic_DNA"/>
</dbReference>